<evidence type="ECO:0000256" key="1">
    <source>
        <dbReference type="ARBA" id="ARBA00022527"/>
    </source>
</evidence>
<accession>A0A8S1N5N9</accession>
<comment type="caution">
    <text evidence="7">The sequence shown here is derived from an EMBL/GenBank/DDBJ whole genome shotgun (WGS) entry which is preliminary data.</text>
</comment>
<organism evidence="7 8">
    <name type="scientific">Paramecium sonneborni</name>
    <dbReference type="NCBI Taxonomy" id="65129"/>
    <lineage>
        <taxon>Eukaryota</taxon>
        <taxon>Sar</taxon>
        <taxon>Alveolata</taxon>
        <taxon>Ciliophora</taxon>
        <taxon>Intramacronucleata</taxon>
        <taxon>Oligohymenophorea</taxon>
        <taxon>Peniculida</taxon>
        <taxon>Parameciidae</taxon>
        <taxon>Paramecium</taxon>
    </lineage>
</organism>
<keyword evidence="3" id="KW-0547">Nucleotide-binding</keyword>
<keyword evidence="5" id="KW-0067">ATP-binding</keyword>
<dbReference type="GO" id="GO:0004674">
    <property type="term" value="F:protein serine/threonine kinase activity"/>
    <property type="evidence" value="ECO:0007669"/>
    <property type="project" value="UniProtKB-KW"/>
</dbReference>
<evidence type="ECO:0000256" key="2">
    <source>
        <dbReference type="ARBA" id="ARBA00022679"/>
    </source>
</evidence>
<dbReference type="EMBL" id="CAJJDN010000047">
    <property type="protein sequence ID" value="CAD8085003.1"/>
    <property type="molecule type" value="Genomic_DNA"/>
</dbReference>
<dbReference type="AlphaFoldDB" id="A0A8S1N5N9"/>
<keyword evidence="4" id="KW-0418">Kinase</keyword>
<dbReference type="GO" id="GO:0005524">
    <property type="term" value="F:ATP binding"/>
    <property type="evidence" value="ECO:0007669"/>
    <property type="project" value="UniProtKB-KW"/>
</dbReference>
<dbReference type="Proteomes" id="UP000692954">
    <property type="component" value="Unassembled WGS sequence"/>
</dbReference>
<dbReference type="InterPro" id="IPR000719">
    <property type="entry name" value="Prot_kinase_dom"/>
</dbReference>
<keyword evidence="1" id="KW-0723">Serine/threonine-protein kinase</keyword>
<dbReference type="PANTHER" id="PTHR24353">
    <property type="entry name" value="CYCLIC NUCLEOTIDE-DEPENDENT PROTEIN KINASE"/>
    <property type="match status" value="1"/>
</dbReference>
<gene>
    <name evidence="7" type="ORF">PSON_ATCC_30995.1.T0470290</name>
</gene>
<feature type="domain" description="Protein kinase" evidence="6">
    <location>
        <begin position="12"/>
        <end position="267"/>
    </location>
</feature>
<evidence type="ECO:0000256" key="4">
    <source>
        <dbReference type="ARBA" id="ARBA00022777"/>
    </source>
</evidence>
<evidence type="ECO:0000256" key="3">
    <source>
        <dbReference type="ARBA" id="ARBA00022741"/>
    </source>
</evidence>
<dbReference type="SMART" id="SM00220">
    <property type="entry name" value="S_TKc"/>
    <property type="match status" value="1"/>
</dbReference>
<keyword evidence="2" id="KW-0808">Transferase</keyword>
<name>A0A8S1N5N9_9CILI</name>
<evidence type="ECO:0000313" key="7">
    <source>
        <dbReference type="EMBL" id="CAD8085003.1"/>
    </source>
</evidence>
<dbReference type="PROSITE" id="PS50011">
    <property type="entry name" value="PROTEIN_KINASE_DOM"/>
    <property type="match status" value="1"/>
</dbReference>
<reference evidence="7" key="1">
    <citation type="submission" date="2021-01" db="EMBL/GenBank/DDBJ databases">
        <authorList>
            <consortium name="Genoscope - CEA"/>
            <person name="William W."/>
        </authorList>
    </citation>
    <scope>NUCLEOTIDE SEQUENCE</scope>
</reference>
<sequence>MMQKRNQEISRYKIRSIQHEMMFGQLKQGVIWQDKLYAMKQIKKKLVLKKQQLENILYERFILQKYDHTFIIKIYFVYQEPLFINMVMEFIQGGELFYHLNKRKKFDQKTTAFFTSQIVLALEFLHEAVGVAYRDLKPENVLLCKDGYIKLADMGLAKNNNELNYSFCGKREDIINQLTCGPQAVLFMKCFLVILHFKIQIRKIYIGKFKQVNISFHQRLVNQHNLQLKDYYNIILKKDQILNRLNRMNFFKKLILTKYIRRNQTTI</sequence>
<dbReference type="Pfam" id="PF00069">
    <property type="entry name" value="Pkinase"/>
    <property type="match status" value="1"/>
</dbReference>
<evidence type="ECO:0000256" key="5">
    <source>
        <dbReference type="ARBA" id="ARBA00022840"/>
    </source>
</evidence>
<protein>
    <recommendedName>
        <fullName evidence="6">Protein kinase domain-containing protein</fullName>
    </recommendedName>
</protein>
<evidence type="ECO:0000313" key="8">
    <source>
        <dbReference type="Proteomes" id="UP000692954"/>
    </source>
</evidence>
<proteinExistence type="predicted"/>
<dbReference type="OrthoDB" id="371850at2759"/>
<dbReference type="InterPro" id="IPR008271">
    <property type="entry name" value="Ser/Thr_kinase_AS"/>
</dbReference>
<evidence type="ECO:0000259" key="6">
    <source>
        <dbReference type="PROSITE" id="PS50011"/>
    </source>
</evidence>
<dbReference type="PROSITE" id="PS00108">
    <property type="entry name" value="PROTEIN_KINASE_ST"/>
    <property type="match status" value="1"/>
</dbReference>
<keyword evidence="8" id="KW-1185">Reference proteome</keyword>